<dbReference type="InterPro" id="IPR013325">
    <property type="entry name" value="RNA_pol_sigma_r2"/>
</dbReference>
<dbReference type="PRINTS" id="PR00046">
    <property type="entry name" value="SIGMA70FCT"/>
</dbReference>
<name>A0ABY2JHP0_9MICO</name>
<evidence type="ECO:0000256" key="2">
    <source>
        <dbReference type="ARBA" id="ARBA00023015"/>
    </source>
</evidence>
<dbReference type="Pfam" id="PF04545">
    <property type="entry name" value="Sigma70_r4"/>
    <property type="match status" value="1"/>
</dbReference>
<keyword evidence="2" id="KW-0805">Transcription regulation</keyword>
<dbReference type="InterPro" id="IPR009042">
    <property type="entry name" value="RNA_pol_sigma70_r1_2"/>
</dbReference>
<evidence type="ECO:0000259" key="6">
    <source>
        <dbReference type="PROSITE" id="PS00715"/>
    </source>
</evidence>
<comment type="similarity">
    <text evidence="1">Belongs to the sigma-70 factor family.</text>
</comment>
<dbReference type="EMBL" id="SOGQ01000016">
    <property type="protein sequence ID" value="TFD03250.1"/>
    <property type="molecule type" value="Genomic_DNA"/>
</dbReference>
<evidence type="ECO:0000313" key="8">
    <source>
        <dbReference type="Proteomes" id="UP000297853"/>
    </source>
</evidence>
<dbReference type="PANTHER" id="PTHR30603">
    <property type="entry name" value="RNA POLYMERASE SIGMA FACTOR RPO"/>
    <property type="match status" value="1"/>
</dbReference>
<sequence length="374" mass="40615">MTTAASRSRRRPSIDSVGDYLNEIGRVPLLAKTDEIELARRIEVGLFAEERLSRLRSGRVEVAGCVGAGAQVEGGFGFEVEVGGGGGAKVEVEVEVAGCVGVGVKVEVKVEVEVEVGEELLWLAADGRQAMNHLICANLRLVVSVARHFAGRGLDLLDLIQEGNLGLIRAVERFDHTRGFKFSTYATWWIRQGIHRALADQARTIRLPAHQVEVLNGLNQVQRRLRQRLGRDGTAAELSEASGLSTEQIVKLRNRAGQPRSIDAPVWADLGSGLENVPFGETISDAQALDPCDVTSRTLMLERLGRHLALLPGREASVLVMRFGLGGQARKARREIGAHFGVSYDRVRQIELQALARLRPSLASGRESGESVSA</sequence>
<dbReference type="SUPFAM" id="SSF88659">
    <property type="entry name" value="Sigma3 and sigma4 domains of RNA polymerase sigma factors"/>
    <property type="match status" value="2"/>
</dbReference>
<dbReference type="Pfam" id="PF00140">
    <property type="entry name" value="Sigma70_r1_2"/>
    <property type="match status" value="1"/>
</dbReference>
<dbReference type="InterPro" id="IPR000943">
    <property type="entry name" value="RNA_pol_sigma70"/>
</dbReference>
<protein>
    <submittedName>
        <fullName evidence="7">Sigma-70 family RNA polymerase sigma factor</fullName>
    </submittedName>
</protein>
<comment type="caution">
    <text evidence="7">The sequence shown here is derived from an EMBL/GenBank/DDBJ whole genome shotgun (WGS) entry which is preliminary data.</text>
</comment>
<dbReference type="InterPro" id="IPR014284">
    <property type="entry name" value="RNA_pol_sigma-70_dom"/>
</dbReference>
<dbReference type="InterPro" id="IPR013324">
    <property type="entry name" value="RNA_pol_sigma_r3/r4-like"/>
</dbReference>
<evidence type="ECO:0000256" key="1">
    <source>
        <dbReference type="ARBA" id="ARBA00007788"/>
    </source>
</evidence>
<dbReference type="PROSITE" id="PS00715">
    <property type="entry name" value="SIGMA70_1"/>
    <property type="match status" value="1"/>
</dbReference>
<gene>
    <name evidence="7" type="ORF">E3T28_03790</name>
</gene>
<accession>A0ABY2JHP0</accession>
<organism evidence="7 8">
    <name type="scientific">Cryobacterium sinapicolor</name>
    <dbReference type="NCBI Taxonomy" id="1259236"/>
    <lineage>
        <taxon>Bacteria</taxon>
        <taxon>Bacillati</taxon>
        <taxon>Actinomycetota</taxon>
        <taxon>Actinomycetes</taxon>
        <taxon>Micrococcales</taxon>
        <taxon>Microbacteriaceae</taxon>
        <taxon>Cryobacterium</taxon>
    </lineage>
</organism>
<evidence type="ECO:0000256" key="4">
    <source>
        <dbReference type="ARBA" id="ARBA00023125"/>
    </source>
</evidence>
<dbReference type="SUPFAM" id="SSF88946">
    <property type="entry name" value="Sigma2 domain of RNA polymerase sigma factors"/>
    <property type="match status" value="1"/>
</dbReference>
<dbReference type="CDD" id="cd06171">
    <property type="entry name" value="Sigma70_r4"/>
    <property type="match status" value="1"/>
</dbReference>
<dbReference type="Proteomes" id="UP000297853">
    <property type="component" value="Unassembled WGS sequence"/>
</dbReference>
<dbReference type="InterPro" id="IPR050239">
    <property type="entry name" value="Sigma-70_RNA_pol_init_factors"/>
</dbReference>
<dbReference type="Pfam" id="PF04539">
    <property type="entry name" value="Sigma70_r3"/>
    <property type="match status" value="1"/>
</dbReference>
<evidence type="ECO:0000313" key="7">
    <source>
        <dbReference type="EMBL" id="TFD03250.1"/>
    </source>
</evidence>
<evidence type="ECO:0000256" key="3">
    <source>
        <dbReference type="ARBA" id="ARBA00023082"/>
    </source>
</evidence>
<keyword evidence="3" id="KW-0731">Sigma factor</keyword>
<dbReference type="InterPro" id="IPR007630">
    <property type="entry name" value="RNA_pol_sigma70_r4"/>
</dbReference>
<evidence type="ECO:0000256" key="5">
    <source>
        <dbReference type="ARBA" id="ARBA00023163"/>
    </source>
</evidence>
<dbReference type="Gene3D" id="1.10.601.10">
    <property type="entry name" value="RNA Polymerase Primary Sigma Factor"/>
    <property type="match status" value="2"/>
</dbReference>
<dbReference type="InterPro" id="IPR007624">
    <property type="entry name" value="RNA_pol_sigma70_r3"/>
</dbReference>
<dbReference type="Pfam" id="PF04542">
    <property type="entry name" value="Sigma70_r2"/>
    <property type="match status" value="1"/>
</dbReference>
<dbReference type="Gene3D" id="1.10.10.10">
    <property type="entry name" value="Winged helix-like DNA-binding domain superfamily/Winged helix DNA-binding domain"/>
    <property type="match status" value="2"/>
</dbReference>
<feature type="domain" description="RNA polymerase sigma-70" evidence="6">
    <location>
        <begin position="158"/>
        <end position="171"/>
    </location>
</feature>
<keyword evidence="4" id="KW-0238">DNA-binding</keyword>
<dbReference type="NCBIfam" id="TIGR02937">
    <property type="entry name" value="sigma70-ECF"/>
    <property type="match status" value="1"/>
</dbReference>
<dbReference type="PANTHER" id="PTHR30603:SF60">
    <property type="entry name" value="RNA POLYMERASE SIGMA FACTOR RPOD"/>
    <property type="match status" value="1"/>
</dbReference>
<keyword evidence="5" id="KW-0804">Transcription</keyword>
<dbReference type="InterPro" id="IPR007627">
    <property type="entry name" value="RNA_pol_sigma70_r2"/>
</dbReference>
<dbReference type="RefSeq" id="WP_134428102.1">
    <property type="nucleotide sequence ID" value="NZ_SOGQ01000016.1"/>
</dbReference>
<keyword evidence="8" id="KW-1185">Reference proteome</keyword>
<proteinExistence type="inferred from homology"/>
<reference evidence="7 8" key="1">
    <citation type="submission" date="2019-03" db="EMBL/GenBank/DDBJ databases">
        <title>Genomics of glacier-inhabiting Cryobacterium strains.</title>
        <authorList>
            <person name="Liu Q."/>
            <person name="Xin Y.-H."/>
        </authorList>
    </citation>
    <scope>NUCLEOTIDE SEQUENCE [LARGE SCALE GENOMIC DNA]</scope>
    <source>
        <strain evidence="7 8">TMT1-23-1</strain>
    </source>
</reference>
<dbReference type="InterPro" id="IPR036388">
    <property type="entry name" value="WH-like_DNA-bd_sf"/>
</dbReference>